<name>A0A840WGX6_9ACTN</name>
<dbReference type="Pfam" id="PF12833">
    <property type="entry name" value="HTH_18"/>
    <property type="match status" value="1"/>
</dbReference>
<gene>
    <name evidence="5" type="ORF">HNR07_003388</name>
</gene>
<dbReference type="PROSITE" id="PS01124">
    <property type="entry name" value="HTH_ARAC_FAMILY_2"/>
    <property type="match status" value="1"/>
</dbReference>
<keyword evidence="2 5" id="KW-0238">DNA-binding</keyword>
<comment type="caution">
    <text evidence="5">The sequence shown here is derived from an EMBL/GenBank/DDBJ whole genome shotgun (WGS) entry which is preliminary data.</text>
</comment>
<evidence type="ECO:0000256" key="1">
    <source>
        <dbReference type="ARBA" id="ARBA00023015"/>
    </source>
</evidence>
<dbReference type="GO" id="GO:0003700">
    <property type="term" value="F:DNA-binding transcription factor activity"/>
    <property type="evidence" value="ECO:0007669"/>
    <property type="project" value="InterPro"/>
</dbReference>
<dbReference type="SUPFAM" id="SSF46689">
    <property type="entry name" value="Homeodomain-like"/>
    <property type="match status" value="1"/>
</dbReference>
<dbReference type="InterPro" id="IPR018060">
    <property type="entry name" value="HTH_AraC"/>
</dbReference>
<evidence type="ECO:0000313" key="5">
    <source>
        <dbReference type="EMBL" id="MBB5492251.1"/>
    </source>
</evidence>
<dbReference type="PANTHER" id="PTHR43280">
    <property type="entry name" value="ARAC-FAMILY TRANSCRIPTIONAL REGULATOR"/>
    <property type="match status" value="1"/>
</dbReference>
<keyword evidence="6" id="KW-1185">Reference proteome</keyword>
<dbReference type="SMART" id="SM00342">
    <property type="entry name" value="HTH_ARAC"/>
    <property type="match status" value="1"/>
</dbReference>
<sequence length="142" mass="15709">MHEQKEGCADAVRAHLTVLLVWLGRLAGSAPGSAADDPLLARVFDLIERRYADTDAPIGSREVAELVGLTSGHLTTVVRQRTGRTVGQWITERRMREARRLLADTDLTVAAIAGRSGYRDPGYFVRRFRTEHGMPPLSWRGG</sequence>
<feature type="domain" description="HTH araC/xylS-type" evidence="4">
    <location>
        <begin position="41"/>
        <end position="142"/>
    </location>
</feature>
<evidence type="ECO:0000259" key="4">
    <source>
        <dbReference type="PROSITE" id="PS01124"/>
    </source>
</evidence>
<dbReference type="InterPro" id="IPR009057">
    <property type="entry name" value="Homeodomain-like_sf"/>
</dbReference>
<protein>
    <submittedName>
        <fullName evidence="5">AraC-like DNA-binding protein</fullName>
    </submittedName>
</protein>
<dbReference type="RefSeq" id="WP_221318843.1">
    <property type="nucleotide sequence ID" value="NZ_BAAAKM010000139.1"/>
</dbReference>
<proteinExistence type="predicted"/>
<evidence type="ECO:0000256" key="3">
    <source>
        <dbReference type="ARBA" id="ARBA00023163"/>
    </source>
</evidence>
<evidence type="ECO:0000256" key="2">
    <source>
        <dbReference type="ARBA" id="ARBA00023125"/>
    </source>
</evidence>
<dbReference type="GO" id="GO:0043565">
    <property type="term" value="F:sequence-specific DNA binding"/>
    <property type="evidence" value="ECO:0007669"/>
    <property type="project" value="InterPro"/>
</dbReference>
<dbReference type="Gene3D" id="1.10.10.60">
    <property type="entry name" value="Homeodomain-like"/>
    <property type="match status" value="1"/>
</dbReference>
<evidence type="ECO:0000313" key="6">
    <source>
        <dbReference type="Proteomes" id="UP000579647"/>
    </source>
</evidence>
<dbReference type="PANTHER" id="PTHR43280:SF2">
    <property type="entry name" value="HTH-TYPE TRANSCRIPTIONAL REGULATOR EXSA"/>
    <property type="match status" value="1"/>
</dbReference>
<organism evidence="5 6">
    <name type="scientific">Nocardiopsis metallicus</name>
    <dbReference type="NCBI Taxonomy" id="179819"/>
    <lineage>
        <taxon>Bacteria</taxon>
        <taxon>Bacillati</taxon>
        <taxon>Actinomycetota</taxon>
        <taxon>Actinomycetes</taxon>
        <taxon>Streptosporangiales</taxon>
        <taxon>Nocardiopsidaceae</taxon>
        <taxon>Nocardiopsis</taxon>
    </lineage>
</organism>
<dbReference type="Proteomes" id="UP000579647">
    <property type="component" value="Unassembled WGS sequence"/>
</dbReference>
<dbReference type="AlphaFoldDB" id="A0A840WGX6"/>
<keyword evidence="1" id="KW-0805">Transcription regulation</keyword>
<keyword evidence="3" id="KW-0804">Transcription</keyword>
<reference evidence="5 6" key="1">
    <citation type="submission" date="2020-08" db="EMBL/GenBank/DDBJ databases">
        <title>Sequencing the genomes of 1000 actinobacteria strains.</title>
        <authorList>
            <person name="Klenk H.-P."/>
        </authorList>
    </citation>
    <scope>NUCLEOTIDE SEQUENCE [LARGE SCALE GENOMIC DNA]</scope>
    <source>
        <strain evidence="5 6">DSM 44598</strain>
    </source>
</reference>
<accession>A0A840WGX6</accession>
<dbReference type="EMBL" id="JACHDO010000001">
    <property type="protein sequence ID" value="MBB5492251.1"/>
    <property type="molecule type" value="Genomic_DNA"/>
</dbReference>